<comment type="similarity">
    <text evidence="1">Belongs to the 'phage' integrase family.</text>
</comment>
<dbReference type="InterPro" id="IPR050090">
    <property type="entry name" value="Tyrosine_recombinase_XerCD"/>
</dbReference>
<evidence type="ECO:0000256" key="3">
    <source>
        <dbReference type="ARBA" id="ARBA00023172"/>
    </source>
</evidence>
<dbReference type="CDD" id="cd01189">
    <property type="entry name" value="INT_ICEBs1_C_like"/>
    <property type="match status" value="1"/>
</dbReference>
<dbReference type="InterPro" id="IPR002104">
    <property type="entry name" value="Integrase_catalytic"/>
</dbReference>
<reference evidence="5 6" key="1">
    <citation type="submission" date="2018-06" db="EMBL/GenBank/DDBJ databases">
        <authorList>
            <consortium name="Pathogen Informatics"/>
            <person name="Doyle S."/>
        </authorList>
    </citation>
    <scope>NUCLEOTIDE SEQUENCE [LARGE SCALE GENOMIC DNA]</scope>
    <source>
        <strain evidence="5 6">NCTC12224</strain>
    </source>
</reference>
<proteinExistence type="inferred from homology"/>
<accession>A0A380KBE4</accession>
<dbReference type="Proteomes" id="UP000254924">
    <property type="component" value="Unassembled WGS sequence"/>
</dbReference>
<feature type="domain" description="Tyr recombinase" evidence="4">
    <location>
        <begin position="120"/>
        <end position="338"/>
    </location>
</feature>
<dbReference type="GO" id="GO:0015074">
    <property type="term" value="P:DNA integration"/>
    <property type="evidence" value="ECO:0007669"/>
    <property type="project" value="InterPro"/>
</dbReference>
<keyword evidence="3" id="KW-0233">DNA recombination</keyword>
<dbReference type="InterPro" id="IPR011010">
    <property type="entry name" value="DNA_brk_join_enz"/>
</dbReference>
<evidence type="ECO:0000256" key="1">
    <source>
        <dbReference type="ARBA" id="ARBA00008857"/>
    </source>
</evidence>
<name>A0A380KBE4_9STRE</name>
<keyword evidence="2" id="KW-0238">DNA-binding</keyword>
<evidence type="ECO:0000313" key="5">
    <source>
        <dbReference type="EMBL" id="SUN61899.1"/>
    </source>
</evidence>
<dbReference type="Pfam" id="PF00589">
    <property type="entry name" value="Phage_integrase"/>
    <property type="match status" value="1"/>
</dbReference>
<gene>
    <name evidence="5" type="ORF">NCTC12224_01632</name>
</gene>
<dbReference type="InterPro" id="IPR010998">
    <property type="entry name" value="Integrase_recombinase_N"/>
</dbReference>
<dbReference type="GO" id="GO:0006310">
    <property type="term" value="P:DNA recombination"/>
    <property type="evidence" value="ECO:0007669"/>
    <property type="project" value="UniProtKB-KW"/>
</dbReference>
<evidence type="ECO:0000259" key="4">
    <source>
        <dbReference type="PROSITE" id="PS51898"/>
    </source>
</evidence>
<dbReference type="EMBL" id="UHFN01000007">
    <property type="protein sequence ID" value="SUN61899.1"/>
    <property type="molecule type" value="Genomic_DNA"/>
</dbReference>
<dbReference type="InterPro" id="IPR013762">
    <property type="entry name" value="Integrase-like_cat_sf"/>
</dbReference>
<dbReference type="GO" id="GO:0003677">
    <property type="term" value="F:DNA binding"/>
    <property type="evidence" value="ECO:0007669"/>
    <property type="project" value="UniProtKB-KW"/>
</dbReference>
<dbReference type="PANTHER" id="PTHR30349">
    <property type="entry name" value="PHAGE INTEGRASE-RELATED"/>
    <property type="match status" value="1"/>
</dbReference>
<keyword evidence="6" id="KW-1185">Reference proteome</keyword>
<organism evidence="5 6">
    <name type="scientific">Streptococcus hyointestinalis</name>
    <dbReference type="NCBI Taxonomy" id="1337"/>
    <lineage>
        <taxon>Bacteria</taxon>
        <taxon>Bacillati</taxon>
        <taxon>Bacillota</taxon>
        <taxon>Bacilli</taxon>
        <taxon>Lactobacillales</taxon>
        <taxon>Streptococcaceae</taxon>
        <taxon>Streptococcus</taxon>
    </lineage>
</organism>
<dbReference type="PROSITE" id="PS51898">
    <property type="entry name" value="TYR_RECOMBINASE"/>
    <property type="match status" value="1"/>
</dbReference>
<dbReference type="PANTHER" id="PTHR30349:SF64">
    <property type="entry name" value="PROPHAGE INTEGRASE INTD-RELATED"/>
    <property type="match status" value="1"/>
</dbReference>
<sequence>MNVVTIIKTFGQLKQSWFETWCVSVKEQTIRREELVIRRLGEIIGDDYLLTKITPMLMKKCLSEYMTKYDASQSTMLHIKSTCNKIFNHGVLFNIIDYSPMTVVKIDVPFHKKREAKRRRDAKFLEIEELHAFFDALSRRRNPNYYDLAIVLLFSGLRIGEAAFTENDFNPETGVLTIDKALQYNNLRVKDFHFGETKTINSEREVALPKVACEAILRTIDRVKEFDRYMLEHPNPHFTHSESIFRTEYGSPITSHSFREVLKRVEDDLIANCETLYGFKWTKHVTPHSFRHMHISYLQSKEMSIKISDIMSRVGHANYETTMVYTHKLKQSEGNTVQALNNFVENNAFHFLALQKWSCKYSQKIYSLIEESYKLGKLELSLDEFKHYLGISSSYQPRHISGNIIPKIQKDMLKHYPNFQCQSIRGTNQEVVGYRLTWN</sequence>
<dbReference type="Gene3D" id="1.10.150.130">
    <property type="match status" value="1"/>
</dbReference>
<dbReference type="SUPFAM" id="SSF56349">
    <property type="entry name" value="DNA breaking-rejoining enzymes"/>
    <property type="match status" value="1"/>
</dbReference>
<evidence type="ECO:0000313" key="6">
    <source>
        <dbReference type="Proteomes" id="UP000254924"/>
    </source>
</evidence>
<evidence type="ECO:0000256" key="2">
    <source>
        <dbReference type="ARBA" id="ARBA00023125"/>
    </source>
</evidence>
<dbReference type="Gene3D" id="1.10.443.10">
    <property type="entry name" value="Intergrase catalytic core"/>
    <property type="match status" value="1"/>
</dbReference>
<protein>
    <submittedName>
        <fullName evidence="5">Integrase</fullName>
    </submittedName>
</protein>
<dbReference type="AlphaFoldDB" id="A0A380KBE4"/>